<evidence type="ECO:0000259" key="12">
    <source>
        <dbReference type="Pfam" id="PF04577"/>
    </source>
</evidence>
<evidence type="ECO:0000256" key="5">
    <source>
        <dbReference type="ARBA" id="ARBA00022824"/>
    </source>
</evidence>
<evidence type="ECO:0000256" key="3">
    <source>
        <dbReference type="ARBA" id="ARBA00022679"/>
    </source>
</evidence>
<protein>
    <recommendedName>
        <fullName evidence="7">EGF domain-specific O-linked N-acetylglucosamine transferase</fullName>
        <ecNumber evidence="1">2.4.1.255</ecNumber>
    </recommendedName>
    <alternativeName>
        <fullName evidence="8">Extracellular O-linked N-acetylglucosamine transferase</fullName>
    </alternativeName>
</protein>
<keyword evidence="2" id="KW-0328">Glycosyltransferase</keyword>
<keyword evidence="6" id="KW-0325">Glycoprotein</keyword>
<evidence type="ECO:0000256" key="6">
    <source>
        <dbReference type="ARBA" id="ARBA00023180"/>
    </source>
</evidence>
<feature type="transmembrane region" description="Helical" evidence="11">
    <location>
        <begin position="12"/>
        <end position="30"/>
    </location>
</feature>
<organism evidence="13 14">
    <name type="scientific">Phomopsis amygdali</name>
    <name type="common">Fusicoccum amygdali</name>
    <dbReference type="NCBI Taxonomy" id="1214568"/>
    <lineage>
        <taxon>Eukaryota</taxon>
        <taxon>Fungi</taxon>
        <taxon>Dikarya</taxon>
        <taxon>Ascomycota</taxon>
        <taxon>Pezizomycotina</taxon>
        <taxon>Sordariomycetes</taxon>
        <taxon>Sordariomycetidae</taxon>
        <taxon>Diaporthales</taxon>
        <taxon>Diaporthaceae</taxon>
        <taxon>Diaporthe</taxon>
    </lineage>
</organism>
<dbReference type="InterPro" id="IPR007657">
    <property type="entry name" value="Glycosyltransferase_61"/>
</dbReference>
<keyword evidence="4" id="KW-0732">Signal</keyword>
<dbReference type="EC" id="2.4.1.255" evidence="1"/>
<name>A0AAD9SMW3_PHOAM</name>
<comment type="catalytic activity">
    <reaction evidence="10">
        <text>L-threonyl-[protein] + UDP-N-acetyl-alpha-D-glucosamine = 3-O-(N-acetyl-beta-D-glucosaminyl)-L-threonyl-[protein] + UDP + H(+)</text>
        <dbReference type="Rhea" id="RHEA:48908"/>
        <dbReference type="Rhea" id="RHEA-COMP:11060"/>
        <dbReference type="Rhea" id="RHEA-COMP:12252"/>
        <dbReference type="ChEBI" id="CHEBI:15378"/>
        <dbReference type="ChEBI" id="CHEBI:30013"/>
        <dbReference type="ChEBI" id="CHEBI:57705"/>
        <dbReference type="ChEBI" id="CHEBI:58223"/>
        <dbReference type="ChEBI" id="CHEBI:90840"/>
        <dbReference type="EC" id="2.4.1.255"/>
    </reaction>
</comment>
<evidence type="ECO:0000256" key="10">
    <source>
        <dbReference type="ARBA" id="ARBA00049432"/>
    </source>
</evidence>
<comment type="catalytic activity">
    <reaction evidence="9">
        <text>L-seryl-[protein] + UDP-N-acetyl-alpha-D-glucosamine = 3-O-(N-acetyl-beta-D-glucosaminyl)-L-seryl-[protein] + UDP + H(+)</text>
        <dbReference type="Rhea" id="RHEA:48904"/>
        <dbReference type="Rhea" id="RHEA-COMP:9863"/>
        <dbReference type="Rhea" id="RHEA-COMP:12251"/>
        <dbReference type="ChEBI" id="CHEBI:15378"/>
        <dbReference type="ChEBI" id="CHEBI:29999"/>
        <dbReference type="ChEBI" id="CHEBI:57705"/>
        <dbReference type="ChEBI" id="CHEBI:58223"/>
        <dbReference type="ChEBI" id="CHEBI:90838"/>
        <dbReference type="EC" id="2.4.1.255"/>
    </reaction>
</comment>
<dbReference type="GO" id="GO:0097363">
    <property type="term" value="F:protein O-acetylglucosaminyltransferase activity"/>
    <property type="evidence" value="ECO:0007669"/>
    <property type="project" value="UniProtKB-EC"/>
</dbReference>
<evidence type="ECO:0000256" key="2">
    <source>
        <dbReference type="ARBA" id="ARBA00022676"/>
    </source>
</evidence>
<keyword evidence="14" id="KW-1185">Reference proteome</keyword>
<evidence type="ECO:0000256" key="9">
    <source>
        <dbReference type="ARBA" id="ARBA00048317"/>
    </source>
</evidence>
<dbReference type="AlphaFoldDB" id="A0AAD9SMW3"/>
<comment type="caution">
    <text evidence="13">The sequence shown here is derived from an EMBL/GenBank/DDBJ whole genome shotgun (WGS) entry which is preliminary data.</text>
</comment>
<accession>A0AAD9SMW3</accession>
<dbReference type="PANTHER" id="PTHR20961">
    <property type="entry name" value="GLYCOSYLTRANSFERASE"/>
    <property type="match status" value="1"/>
</dbReference>
<keyword evidence="5" id="KW-0256">Endoplasmic reticulum</keyword>
<evidence type="ECO:0000256" key="7">
    <source>
        <dbReference type="ARBA" id="ARBA00040944"/>
    </source>
</evidence>
<gene>
    <name evidence="13" type="ORF">N8I77_004845</name>
</gene>
<evidence type="ECO:0000256" key="1">
    <source>
        <dbReference type="ARBA" id="ARBA00011970"/>
    </source>
</evidence>
<reference evidence="13" key="1">
    <citation type="submission" date="2023-06" db="EMBL/GenBank/DDBJ databases">
        <authorList>
            <person name="Noh H."/>
        </authorList>
    </citation>
    <scope>NUCLEOTIDE SEQUENCE</scope>
    <source>
        <strain evidence="13">DUCC20226</strain>
    </source>
</reference>
<keyword evidence="3" id="KW-0808">Transferase</keyword>
<evidence type="ECO:0000256" key="11">
    <source>
        <dbReference type="SAM" id="Phobius"/>
    </source>
</evidence>
<keyword evidence="11" id="KW-0472">Membrane</keyword>
<feature type="domain" description="Glycosyltransferase 61 catalytic" evidence="12">
    <location>
        <begin position="321"/>
        <end position="439"/>
    </location>
</feature>
<keyword evidence="11" id="KW-0812">Transmembrane</keyword>
<sequence length="541" mass="61918">MTQISSQRSQHYVKRSLILALLVIWCLWFWTRHSTASLDNAPPLNHVSSSTLQSPSDPDKPKQGEISLLESTATQSSPKLIQEHVPPEYLALSDDQQQCEDIYGNSYLTNIGKTQLQNCDSNSLSELHCFFGQRLWNRWVPWKRDPLCLAQGAKFAPNTPAFSSEYKGAEFQIQCKRQNIEEDLLSDYWGDTGVGNTLKTWQFQEKQDISRCNKENSTDDWLILVRRETGDLQNIWHQLMQISQARHTIDALQTAVNPRTGEPWLSSVDAARVQVVFDDQRHHALEDLWAIVGKGPKRTSDLVPGTCYGNVIVPLPGSSSPFWSALIGNMKQACYKQTLLNTLVDRVFNHYGIEPRPSSDIRADLTITIIDRAENRKFINLDRYATMLRERYPNFNVDVVDFSTISFPDQIRLAQKTDVLVGHHGAAMTHTIFMVPESAAVEVLPPYFLQRGFRSLGRMRGIQYFTGRCMWREEYNNITRGDPIPEGWRPPQEHEGWQKREWSYMLEEDFLGLVDAAVRSQLNRLNDDERLSLSRASVDAG</sequence>
<dbReference type="EMBL" id="JAUJFL010000002">
    <property type="protein sequence ID" value="KAK2611511.1"/>
    <property type="molecule type" value="Genomic_DNA"/>
</dbReference>
<dbReference type="Proteomes" id="UP001265746">
    <property type="component" value="Unassembled WGS sequence"/>
</dbReference>
<evidence type="ECO:0000313" key="13">
    <source>
        <dbReference type="EMBL" id="KAK2611511.1"/>
    </source>
</evidence>
<keyword evidence="11" id="KW-1133">Transmembrane helix</keyword>
<evidence type="ECO:0000256" key="8">
    <source>
        <dbReference type="ARBA" id="ARBA00042574"/>
    </source>
</evidence>
<dbReference type="Pfam" id="PF04577">
    <property type="entry name" value="Glyco_transf_61"/>
    <property type="match status" value="1"/>
</dbReference>
<dbReference type="InterPro" id="IPR049625">
    <property type="entry name" value="Glyco_transf_61_cat"/>
</dbReference>
<dbReference type="PANTHER" id="PTHR20961:SF148">
    <property type="entry name" value="EGF DOMAIN-SPECIFIC O-LINKED N-ACETYLGLUCOSAMINE TRANSFERASE"/>
    <property type="match status" value="1"/>
</dbReference>
<evidence type="ECO:0000256" key="4">
    <source>
        <dbReference type="ARBA" id="ARBA00022729"/>
    </source>
</evidence>
<evidence type="ECO:0000313" key="14">
    <source>
        <dbReference type="Proteomes" id="UP001265746"/>
    </source>
</evidence>
<proteinExistence type="predicted"/>